<reference evidence="4 5" key="1">
    <citation type="journal article" date="2012" name="Int. J. Syst. Evol. Microbiol.">
        <title>Shewanella dokdonensis sp. nov., isolated from seawater.</title>
        <authorList>
            <person name="Sung H.R."/>
            <person name="Yoon J.H."/>
            <person name="Ghim S.Y."/>
        </authorList>
    </citation>
    <scope>NUCLEOTIDE SEQUENCE [LARGE SCALE GENOMIC DNA]</scope>
    <source>
        <strain evidence="4 5">DSM 23626</strain>
    </source>
</reference>
<accession>A0ABX8DHF5</accession>
<keyword evidence="2" id="KW-0472">Membrane</keyword>
<dbReference type="RefSeq" id="WP_213682250.1">
    <property type="nucleotide sequence ID" value="NZ_CP074572.1"/>
</dbReference>
<feature type="transmembrane region" description="Helical" evidence="2">
    <location>
        <begin position="38"/>
        <end position="59"/>
    </location>
</feature>
<dbReference type="Proteomes" id="UP000676428">
    <property type="component" value="Chromosome"/>
</dbReference>
<keyword evidence="2" id="KW-0812">Transmembrane</keyword>
<sequence>MSILLDAVTRAKQQQLDDNLDPVLAPRFPVETPAAFPWLPIALAVVAALAVGGALAFAWQLWQAQSPAIVPTSTPQVSAVDTRKPLINEAVVKDSATEPEVRVAGRAALPIAQPLPMPQYSAPVVPQPQPQPNDTTTAAVPTSNAQPQPQATASVAADDGNEPIILGAQPNQRGLQALKELKSEVQTAADENGLEDQPQPAQDDQQALIAKFQAALSEVERRNAIDKPITPTDEQPVPKPQNLQYPSYGNLPASLQLQVPEFNITAHMYATDPAKRWLNVDGKELQEGDKIKGKLKIIEIRPRDVVLDIQGTHFKVPAI</sequence>
<dbReference type="InterPro" id="IPR032389">
    <property type="entry name" value="GspB_C"/>
</dbReference>
<evidence type="ECO:0000313" key="5">
    <source>
        <dbReference type="Proteomes" id="UP000676428"/>
    </source>
</evidence>
<gene>
    <name evidence="4" type="ORF">KHX94_02560</name>
</gene>
<dbReference type="EMBL" id="CP074572">
    <property type="protein sequence ID" value="QVK23631.1"/>
    <property type="molecule type" value="Genomic_DNA"/>
</dbReference>
<keyword evidence="2" id="KW-1133">Transmembrane helix</keyword>
<evidence type="ECO:0000259" key="3">
    <source>
        <dbReference type="Pfam" id="PF16537"/>
    </source>
</evidence>
<feature type="region of interest" description="Disordered" evidence="1">
    <location>
        <begin position="119"/>
        <end position="155"/>
    </location>
</feature>
<feature type="compositionally biased region" description="Low complexity" evidence="1">
    <location>
        <begin position="196"/>
        <end position="205"/>
    </location>
</feature>
<name>A0ABX8DHF5_9GAMM</name>
<dbReference type="Pfam" id="PF16537">
    <property type="entry name" value="T2SSB"/>
    <property type="match status" value="1"/>
</dbReference>
<keyword evidence="5" id="KW-1185">Reference proteome</keyword>
<feature type="domain" description="Type II secretion system protein GspB C-terminal" evidence="3">
    <location>
        <begin position="259"/>
        <end position="318"/>
    </location>
</feature>
<evidence type="ECO:0000313" key="4">
    <source>
        <dbReference type="EMBL" id="QVK23631.1"/>
    </source>
</evidence>
<evidence type="ECO:0000256" key="1">
    <source>
        <dbReference type="SAM" id="MobiDB-lite"/>
    </source>
</evidence>
<organism evidence="4 5">
    <name type="scientific">Shewanella dokdonensis</name>
    <dbReference type="NCBI Taxonomy" id="712036"/>
    <lineage>
        <taxon>Bacteria</taxon>
        <taxon>Pseudomonadati</taxon>
        <taxon>Pseudomonadota</taxon>
        <taxon>Gammaproteobacteria</taxon>
        <taxon>Alteromonadales</taxon>
        <taxon>Shewanellaceae</taxon>
        <taxon>Shewanella</taxon>
    </lineage>
</organism>
<protein>
    <submittedName>
        <fullName evidence="4">General secretion pathway protein GspB</fullName>
    </submittedName>
</protein>
<proteinExistence type="predicted"/>
<feature type="region of interest" description="Disordered" evidence="1">
    <location>
        <begin position="186"/>
        <end position="205"/>
    </location>
</feature>
<feature type="compositionally biased region" description="Polar residues" evidence="1">
    <location>
        <begin position="133"/>
        <end position="153"/>
    </location>
</feature>
<evidence type="ECO:0000256" key="2">
    <source>
        <dbReference type="SAM" id="Phobius"/>
    </source>
</evidence>